<dbReference type="Proteomes" id="UP001596147">
    <property type="component" value="Unassembled WGS sequence"/>
</dbReference>
<evidence type="ECO:0000313" key="2">
    <source>
        <dbReference type="EMBL" id="MFC5466090.1"/>
    </source>
</evidence>
<evidence type="ECO:0000313" key="3">
    <source>
        <dbReference type="Proteomes" id="UP001596147"/>
    </source>
</evidence>
<organism evidence="2 3">
    <name type="scientific">Lederbergia graminis</name>
    <dbReference type="NCBI Taxonomy" id="735518"/>
    <lineage>
        <taxon>Bacteria</taxon>
        <taxon>Bacillati</taxon>
        <taxon>Bacillota</taxon>
        <taxon>Bacilli</taxon>
        <taxon>Bacillales</taxon>
        <taxon>Bacillaceae</taxon>
        <taxon>Lederbergia</taxon>
    </lineage>
</organism>
<keyword evidence="1" id="KW-0812">Transmembrane</keyword>
<sequence length="130" mass="14640">MKKVGLILAIVIVMIGVFIFVNKLYYPTLPIENVTAKEAIHKLKESDSKLAEIAIEGDFIWYIISSKNKGIDFADENIKQLVAANGWEFKDKAGAGLIFEKDGETLVATTQMWTKKYVLVKIPSYFKVHS</sequence>
<comment type="caution">
    <text evidence="2">The sequence shown here is derived from an EMBL/GenBank/DDBJ whole genome shotgun (WGS) entry which is preliminary data.</text>
</comment>
<accession>A0ABW0LLF0</accession>
<protein>
    <submittedName>
        <fullName evidence="2">Uncharacterized protein</fullName>
    </submittedName>
</protein>
<keyword evidence="3" id="KW-1185">Reference proteome</keyword>
<proteinExistence type="predicted"/>
<gene>
    <name evidence="2" type="ORF">ACFPM4_15255</name>
</gene>
<reference evidence="3" key="1">
    <citation type="journal article" date="2019" name="Int. J. Syst. Evol. Microbiol.">
        <title>The Global Catalogue of Microorganisms (GCM) 10K type strain sequencing project: providing services to taxonomists for standard genome sequencing and annotation.</title>
        <authorList>
            <consortium name="The Broad Institute Genomics Platform"/>
            <consortium name="The Broad Institute Genome Sequencing Center for Infectious Disease"/>
            <person name="Wu L."/>
            <person name="Ma J."/>
        </authorList>
    </citation>
    <scope>NUCLEOTIDE SEQUENCE [LARGE SCALE GENOMIC DNA]</scope>
    <source>
        <strain evidence="3">CGMCC 1.12237</strain>
    </source>
</reference>
<feature type="transmembrane region" description="Helical" evidence="1">
    <location>
        <begin position="6"/>
        <end position="26"/>
    </location>
</feature>
<dbReference type="EMBL" id="JBHSMC010000020">
    <property type="protein sequence ID" value="MFC5466090.1"/>
    <property type="molecule type" value="Genomic_DNA"/>
</dbReference>
<name>A0ABW0LLF0_9BACI</name>
<dbReference type="RefSeq" id="WP_382353546.1">
    <property type="nucleotide sequence ID" value="NZ_JBHSMC010000020.1"/>
</dbReference>
<evidence type="ECO:0000256" key="1">
    <source>
        <dbReference type="SAM" id="Phobius"/>
    </source>
</evidence>
<keyword evidence="1" id="KW-0472">Membrane</keyword>
<keyword evidence="1" id="KW-1133">Transmembrane helix</keyword>